<feature type="transmembrane region" description="Helical" evidence="2">
    <location>
        <begin position="245"/>
        <end position="270"/>
    </location>
</feature>
<name>A0ABW4WGT9_9HYPH</name>
<feature type="transmembrane region" description="Helical" evidence="2">
    <location>
        <begin position="383"/>
        <end position="403"/>
    </location>
</feature>
<feature type="transmembrane region" description="Helical" evidence="2">
    <location>
        <begin position="148"/>
        <end position="166"/>
    </location>
</feature>
<feature type="transmembrane region" description="Helical" evidence="2">
    <location>
        <begin position="214"/>
        <end position="239"/>
    </location>
</feature>
<evidence type="ECO:0000256" key="2">
    <source>
        <dbReference type="SAM" id="Phobius"/>
    </source>
</evidence>
<evidence type="ECO:0000256" key="1">
    <source>
        <dbReference type="SAM" id="MobiDB-lite"/>
    </source>
</evidence>
<feature type="transmembrane region" description="Helical" evidence="2">
    <location>
        <begin position="105"/>
        <end position="127"/>
    </location>
</feature>
<sequence length="447" mass="47545">MKFAFPGHLLRRLVLMIGGEAIQSGFHFALNLALLHVLSAQGYGIFAIAMVMGGVGLSYIRSLTAVPASIWMGKSTNRAGVDAHDVTFGGAAVVVASIMGTATALLMLVWGDAGSIAAGCFVGAWSLRSHMRTAFFARRQQMVVSISDFAFTVAGAAMTALAIWTAPNVLQMVFYALAAANLIGIAVLARLAPRPLRLSFRAPVRRRYAKLWRQLRWSGFSATTTNIQGQCLALLVAGIAGPAAYAPIAAVLVLFAPLRIVSLAFVNMLQPELAKLMANNEIRRVWMHAKLWSLVMGLGSLVYGAGILFVLPTIKSQALADASVSVIGLLAVANFIPIMLYIMPRIVLEILGEFRVVAFITTAGAVVGLALIAILLAVASPSWSLAGAAVSETVVLVASWYFAHRHMLALERGTLDSGALDSGDSRHDSKPKSWRRPAPAPLATGKR</sequence>
<feature type="transmembrane region" description="Helical" evidence="2">
    <location>
        <begin position="40"/>
        <end position="60"/>
    </location>
</feature>
<feature type="region of interest" description="Disordered" evidence="1">
    <location>
        <begin position="420"/>
        <end position="447"/>
    </location>
</feature>
<protein>
    <submittedName>
        <fullName evidence="3">Lipopolysaccharide biosynthesis protein</fullName>
    </submittedName>
</protein>
<gene>
    <name evidence="3" type="ORF">ACFSQT_16565</name>
</gene>
<evidence type="ECO:0000313" key="3">
    <source>
        <dbReference type="EMBL" id="MFD2054642.1"/>
    </source>
</evidence>
<keyword evidence="2" id="KW-0472">Membrane</keyword>
<feature type="transmembrane region" description="Helical" evidence="2">
    <location>
        <begin position="12"/>
        <end position="34"/>
    </location>
</feature>
<proteinExistence type="predicted"/>
<keyword evidence="2" id="KW-1133">Transmembrane helix</keyword>
<feature type="transmembrane region" description="Helical" evidence="2">
    <location>
        <begin position="81"/>
        <end position="99"/>
    </location>
</feature>
<comment type="caution">
    <text evidence="3">The sequence shown here is derived from an EMBL/GenBank/DDBJ whole genome shotgun (WGS) entry which is preliminary data.</text>
</comment>
<feature type="transmembrane region" description="Helical" evidence="2">
    <location>
        <begin position="323"/>
        <end position="342"/>
    </location>
</feature>
<evidence type="ECO:0000313" key="4">
    <source>
        <dbReference type="Proteomes" id="UP001597349"/>
    </source>
</evidence>
<keyword evidence="4" id="KW-1185">Reference proteome</keyword>
<accession>A0ABW4WGT9</accession>
<feature type="transmembrane region" description="Helical" evidence="2">
    <location>
        <begin position="354"/>
        <end position="377"/>
    </location>
</feature>
<feature type="transmembrane region" description="Helical" evidence="2">
    <location>
        <begin position="172"/>
        <end position="193"/>
    </location>
</feature>
<feature type="transmembrane region" description="Helical" evidence="2">
    <location>
        <begin position="291"/>
        <end position="311"/>
    </location>
</feature>
<organism evidence="3 4">
    <name type="scientific">Mesorhizobium calcicola</name>
    <dbReference type="NCBI Taxonomy" id="1300310"/>
    <lineage>
        <taxon>Bacteria</taxon>
        <taxon>Pseudomonadati</taxon>
        <taxon>Pseudomonadota</taxon>
        <taxon>Alphaproteobacteria</taxon>
        <taxon>Hyphomicrobiales</taxon>
        <taxon>Phyllobacteriaceae</taxon>
        <taxon>Mesorhizobium</taxon>
    </lineage>
</organism>
<reference evidence="4" key="1">
    <citation type="journal article" date="2019" name="Int. J. Syst. Evol. Microbiol.">
        <title>The Global Catalogue of Microorganisms (GCM) 10K type strain sequencing project: providing services to taxonomists for standard genome sequencing and annotation.</title>
        <authorList>
            <consortium name="The Broad Institute Genomics Platform"/>
            <consortium name="The Broad Institute Genome Sequencing Center for Infectious Disease"/>
            <person name="Wu L."/>
            <person name="Ma J."/>
        </authorList>
    </citation>
    <scope>NUCLEOTIDE SEQUENCE [LARGE SCALE GENOMIC DNA]</scope>
    <source>
        <strain evidence="4">CGMCC 1.16226</strain>
    </source>
</reference>
<dbReference type="Proteomes" id="UP001597349">
    <property type="component" value="Unassembled WGS sequence"/>
</dbReference>
<keyword evidence="2" id="KW-0812">Transmembrane</keyword>
<dbReference type="EMBL" id="JBHUGY010000026">
    <property type="protein sequence ID" value="MFD2054642.1"/>
    <property type="molecule type" value="Genomic_DNA"/>
</dbReference>
<dbReference type="RefSeq" id="WP_379020376.1">
    <property type="nucleotide sequence ID" value="NZ_JBHUGY010000026.1"/>
</dbReference>